<dbReference type="InterPro" id="IPR025263">
    <property type="entry name" value="YhdP_central"/>
</dbReference>
<evidence type="ECO:0000313" key="4">
    <source>
        <dbReference type="Proteomes" id="UP000295510"/>
    </source>
</evidence>
<dbReference type="Proteomes" id="UP000295510">
    <property type="component" value="Unassembled WGS sequence"/>
</dbReference>
<reference evidence="3 4" key="1">
    <citation type="submission" date="2019-03" db="EMBL/GenBank/DDBJ databases">
        <title>Genomic Encyclopedia of Type Strains, Phase IV (KMG-IV): sequencing the most valuable type-strain genomes for metagenomic binning, comparative biology and taxonomic classification.</title>
        <authorList>
            <person name="Goeker M."/>
        </authorList>
    </citation>
    <scope>NUCLEOTIDE SEQUENCE [LARGE SCALE GENOMIC DNA]</scope>
    <source>
        <strain evidence="3 4">DSM 19605</strain>
    </source>
</reference>
<dbReference type="Pfam" id="PF13116">
    <property type="entry name" value="YhdP"/>
    <property type="match status" value="1"/>
</dbReference>
<proteinExistence type="predicted"/>
<comment type="caution">
    <text evidence="3">The sequence shown here is derived from an EMBL/GenBank/DDBJ whole genome shotgun (WGS) entry which is preliminary data.</text>
</comment>
<dbReference type="EMBL" id="SNYL01000003">
    <property type="protein sequence ID" value="TDQ44351.1"/>
    <property type="molecule type" value="Genomic_DNA"/>
</dbReference>
<keyword evidence="4" id="KW-1185">Reference proteome</keyword>
<dbReference type="PANTHER" id="PTHR38690:SF1">
    <property type="entry name" value="PROTEASE"/>
    <property type="match status" value="1"/>
</dbReference>
<sequence length="1354" mass="147197">MLRIWATLARGLLWLVLAAWLLFGLSWGALHGLIVPRVGEWRPALERLASHALGVPVSIGAVTASSDGPVPSLRLQDVVLRDEEGREALRLAQVRAALSVRSLWRLGFDQLVIEQPVLDIRRTADGRLLLAGIDMGTSDGQGDGRLADWFFAQTEFAIRDGTLRWTDDTRPDAPPLELQAIDFVSRNAGRQHQFRLDATPPAAWGQRLQVQGRFSRPVWQTRAGQVRDWSGVLYAELPWVDMQRLGRYLDTRAAFGVELLQGRGGARLWLDWQRGSVPQIVTDLALGQVMLQWDGAQGPLAVADLRTRLELQRLGAMSRLSTRGLTFLTGEGVRWPGGDIRYQQVQDGTGALTSFELAGERLELAALAQLARHLPLPAEASGWLARTAPQGLADAFRLEWHAAAGARAATWKAEGRLRGLGVQAEPAADPQALGRPGVAGADVVFQATPAGGRADVALNGGHLEFPGVFEAPRLTFDRLAAGIRWTVDGDRIDVEIARLQVANADVEADIRLRWHTADPATSPAQSRFPGVLDLEARLLRADGARVYRYLPQDIPATVRRYLQTAIREGRATDGRFRVRGDLWHFPFDAPGTGAFEVTARLHDVLFDYAPAYLLPPASLGWPGLRVEQARLQIDRTRLVIDDARAVAQAWPGLRVVEARAEIPDFSAEQPRLDVRGLIRAPAQEALAFVERSAVRGMTAGALSAARGSGAVELALELAMPLEDVDATRVRGQVRLTGNDLQITPETPRLQGVQATVQFSESGFEVASATARVLGGPVRFSGRMLEEGGRTRVVFRGQGQVTAEALGRQDHWPWLAPLGRLASGQTGYEIELGVDALGTALRIESGLQGMALDLPPPFDKAAGVVLPLRLSLQPLDSPSPTVPRDELRVELGAGQRPLLSLRYQREDVAGRTRVLRGALAVRSERPALPAQGVRAQIDLDRFDAAAWERVLDGASGLPGGDEGLAYWPSQFSLTAQRIEHAGRVFQNVVAGGTRERDRWRFSVEADELSGYVEYQPNAPQVPGQLFARLARLDLSRQGATEVENLLQAQPEAIPAIDLVVERFRMGGRDLGRLEIQAINRQAVLAARERVREWRLHTLNLAVPEARLRASGNWAASAGDPTGPRRTALRIELDIDDAGLLLSRFGMPDVVRGGKGRIEGHIGWMGSPLSFHAPSLGGGLAIDLERGQFLRADPGIAKLLGVLSLQSLPRRLALDFRDVFSEGFAFDFVRGNARITEGVAHTNNLQMKGVSAAVLMEGQADIVRETQDLTAVVIPELNAGTASLVATVISPVTGLGTFLAQFLLRQPLQEAATRQFRITGSWSDPQVERVNRRNIHAGDAAASPSPDATAPGVTAP</sequence>
<evidence type="ECO:0000313" key="3">
    <source>
        <dbReference type="EMBL" id="TDQ44351.1"/>
    </source>
</evidence>
<name>A0A4R6UCH1_9BURK</name>
<dbReference type="PANTHER" id="PTHR38690">
    <property type="entry name" value="PROTEASE-RELATED"/>
    <property type="match status" value="1"/>
</dbReference>
<evidence type="ECO:0000259" key="2">
    <source>
        <dbReference type="Pfam" id="PF13116"/>
    </source>
</evidence>
<gene>
    <name evidence="3" type="ORF">DFR43_10395</name>
</gene>
<accession>A0A4R6UCH1</accession>
<dbReference type="InterPro" id="IPR011836">
    <property type="entry name" value="YhdP"/>
</dbReference>
<evidence type="ECO:0000256" key="1">
    <source>
        <dbReference type="SAM" id="MobiDB-lite"/>
    </source>
</evidence>
<feature type="domain" description="YhdP central" evidence="2">
    <location>
        <begin position="8"/>
        <end position="1325"/>
    </location>
</feature>
<feature type="compositionally biased region" description="Low complexity" evidence="1">
    <location>
        <begin position="1335"/>
        <end position="1354"/>
    </location>
</feature>
<dbReference type="NCBIfam" id="TIGR02099">
    <property type="entry name" value="YhdP family protein"/>
    <property type="match status" value="1"/>
</dbReference>
<organism evidence="3 4">
    <name type="scientific">Tepidicella xavieri</name>
    <dbReference type="NCBI Taxonomy" id="360241"/>
    <lineage>
        <taxon>Bacteria</taxon>
        <taxon>Pseudomonadati</taxon>
        <taxon>Pseudomonadota</taxon>
        <taxon>Betaproteobacteria</taxon>
        <taxon>Burkholderiales</taxon>
        <taxon>Tepidicella</taxon>
    </lineage>
</organism>
<feature type="region of interest" description="Disordered" evidence="1">
    <location>
        <begin position="1334"/>
        <end position="1354"/>
    </location>
</feature>
<protein>
    <submittedName>
        <fullName evidence="3">Uncharacterized protein (TIGR02099 family)</fullName>
    </submittedName>
</protein>